<dbReference type="AlphaFoldDB" id="A0AAD4NAP4"/>
<dbReference type="InterPro" id="IPR002350">
    <property type="entry name" value="Kazal_dom"/>
</dbReference>
<protein>
    <submittedName>
        <fullName evidence="2">Kazal-type serine protease inhibitor domain-containing protein</fullName>
    </submittedName>
</protein>
<evidence type="ECO:0000313" key="3">
    <source>
        <dbReference type="Proteomes" id="UP001201812"/>
    </source>
</evidence>
<dbReference type="InterPro" id="IPR036058">
    <property type="entry name" value="Kazal_dom_sf"/>
</dbReference>
<feature type="domain" description="Kazal-like" evidence="1">
    <location>
        <begin position="37"/>
        <end position="79"/>
    </location>
</feature>
<dbReference type="SUPFAM" id="SSF100895">
    <property type="entry name" value="Kazal-type serine protease inhibitors"/>
    <property type="match status" value="3"/>
</dbReference>
<evidence type="ECO:0000259" key="1">
    <source>
        <dbReference type="PROSITE" id="PS51465"/>
    </source>
</evidence>
<dbReference type="SMART" id="SM00280">
    <property type="entry name" value="KAZAL"/>
    <property type="match status" value="3"/>
</dbReference>
<gene>
    <name evidence="2" type="ORF">DdX_07062</name>
</gene>
<proteinExistence type="predicted"/>
<reference evidence="2" key="1">
    <citation type="submission" date="2022-01" db="EMBL/GenBank/DDBJ databases">
        <title>Genome Sequence Resource for Two Populations of Ditylenchus destructor, the Migratory Endoparasitic Phytonematode.</title>
        <authorList>
            <person name="Zhang H."/>
            <person name="Lin R."/>
            <person name="Xie B."/>
        </authorList>
    </citation>
    <scope>NUCLEOTIDE SEQUENCE</scope>
    <source>
        <strain evidence="2">BazhouSP</strain>
    </source>
</reference>
<keyword evidence="3" id="KW-1185">Reference proteome</keyword>
<dbReference type="Gene3D" id="3.30.60.30">
    <property type="match status" value="3"/>
</dbReference>
<comment type="caution">
    <text evidence="2">The sequence shown here is derived from an EMBL/GenBank/DDBJ whole genome shotgun (WGS) entry which is preliminary data.</text>
</comment>
<dbReference type="Pfam" id="PF07648">
    <property type="entry name" value="Kazal_2"/>
    <property type="match status" value="1"/>
</dbReference>
<dbReference type="GO" id="GO:0004867">
    <property type="term" value="F:serine-type endopeptidase inhibitor activity"/>
    <property type="evidence" value="ECO:0007669"/>
    <property type="project" value="UniProtKB-KW"/>
</dbReference>
<keyword evidence="2" id="KW-0722">Serine protease inhibitor</keyword>
<evidence type="ECO:0000313" key="2">
    <source>
        <dbReference type="EMBL" id="KAI1717320.1"/>
    </source>
</evidence>
<dbReference type="Proteomes" id="UP001201812">
    <property type="component" value="Unassembled WGS sequence"/>
</dbReference>
<sequence>MFATTLRAKQCEADHRGEFLKILHSGECCVFLKGECEDSGPVCDSDGTTQKNRCFFEFKRCNAVKIQLKDISILHEGECCNVQNCNEATESKEEDMTCDSNGVTHDSICHFENAKCNYDKTHSNGTMSLAYHGRCCINNCDETIDQVCDQHGRFYKNRCIFEFNACESRKKSGALLKETPCP</sequence>
<feature type="domain" description="Kazal-like" evidence="1">
    <location>
        <begin position="130"/>
        <end position="182"/>
    </location>
</feature>
<keyword evidence="2" id="KW-0646">Protease inhibitor</keyword>
<dbReference type="Pfam" id="PF00050">
    <property type="entry name" value="Kazal_1"/>
    <property type="match status" value="1"/>
</dbReference>
<name>A0AAD4NAP4_9BILA</name>
<dbReference type="EMBL" id="JAKKPZ010000009">
    <property type="protein sequence ID" value="KAI1717320.1"/>
    <property type="molecule type" value="Genomic_DNA"/>
</dbReference>
<accession>A0AAD4NAP4</accession>
<organism evidence="2 3">
    <name type="scientific">Ditylenchus destructor</name>
    <dbReference type="NCBI Taxonomy" id="166010"/>
    <lineage>
        <taxon>Eukaryota</taxon>
        <taxon>Metazoa</taxon>
        <taxon>Ecdysozoa</taxon>
        <taxon>Nematoda</taxon>
        <taxon>Chromadorea</taxon>
        <taxon>Rhabditida</taxon>
        <taxon>Tylenchina</taxon>
        <taxon>Tylenchomorpha</taxon>
        <taxon>Sphaerularioidea</taxon>
        <taxon>Anguinidae</taxon>
        <taxon>Anguininae</taxon>
        <taxon>Ditylenchus</taxon>
    </lineage>
</organism>
<dbReference type="PROSITE" id="PS51465">
    <property type="entry name" value="KAZAL_2"/>
    <property type="match status" value="2"/>
</dbReference>